<evidence type="ECO:0000313" key="3">
    <source>
        <dbReference type="Proteomes" id="UP000324897"/>
    </source>
</evidence>
<feature type="compositionally biased region" description="Low complexity" evidence="1">
    <location>
        <begin position="31"/>
        <end position="44"/>
    </location>
</feature>
<dbReference type="AlphaFoldDB" id="A0A5J9W345"/>
<sequence length="195" mass="21086">MPPLACALALPASLPCSAHPRRRRALPPPQLAASSSASPAPSSPMHRGEMNFPAALARAAQLPRARPIICAAVPANYKRLALAYLKLGQHLDARLERDSVGAAAACVGEAPHRRHGSEQGRREKTPLKGDEMVRPISSESPNNLSSLLDQMNALLSISVCLSHTNIDLLHWTTNNPCRVVEDKRAHHRGPSEFMK</sequence>
<accession>A0A5J9W345</accession>
<name>A0A5J9W345_9POAL</name>
<comment type="caution">
    <text evidence="2">The sequence shown here is derived from an EMBL/GenBank/DDBJ whole genome shotgun (WGS) entry which is preliminary data.</text>
</comment>
<feature type="non-terminal residue" evidence="2">
    <location>
        <position position="1"/>
    </location>
</feature>
<proteinExistence type="predicted"/>
<dbReference type="Proteomes" id="UP000324897">
    <property type="component" value="Unassembled WGS sequence"/>
</dbReference>
<dbReference type="Gramene" id="TVU43162">
    <property type="protein sequence ID" value="TVU43162"/>
    <property type="gene ID" value="EJB05_09607"/>
</dbReference>
<feature type="region of interest" description="Disordered" evidence="1">
    <location>
        <begin position="18"/>
        <end position="48"/>
    </location>
</feature>
<reference evidence="2 3" key="1">
    <citation type="journal article" date="2019" name="Sci. Rep.">
        <title>A high-quality genome of Eragrostis curvula grass provides insights into Poaceae evolution and supports new strategies to enhance forage quality.</title>
        <authorList>
            <person name="Carballo J."/>
            <person name="Santos B.A.C.M."/>
            <person name="Zappacosta D."/>
            <person name="Garbus I."/>
            <person name="Selva J.P."/>
            <person name="Gallo C.A."/>
            <person name="Diaz A."/>
            <person name="Albertini E."/>
            <person name="Caccamo M."/>
            <person name="Echenique V."/>
        </authorList>
    </citation>
    <scope>NUCLEOTIDE SEQUENCE [LARGE SCALE GENOMIC DNA]</scope>
    <source>
        <strain evidence="3">cv. Victoria</strain>
        <tissue evidence="2">Leaf</tissue>
    </source>
</reference>
<keyword evidence="3" id="KW-1185">Reference proteome</keyword>
<dbReference type="EMBL" id="RWGY01000005">
    <property type="protein sequence ID" value="TVU43162.1"/>
    <property type="molecule type" value="Genomic_DNA"/>
</dbReference>
<organism evidence="2 3">
    <name type="scientific">Eragrostis curvula</name>
    <name type="common">weeping love grass</name>
    <dbReference type="NCBI Taxonomy" id="38414"/>
    <lineage>
        <taxon>Eukaryota</taxon>
        <taxon>Viridiplantae</taxon>
        <taxon>Streptophyta</taxon>
        <taxon>Embryophyta</taxon>
        <taxon>Tracheophyta</taxon>
        <taxon>Spermatophyta</taxon>
        <taxon>Magnoliopsida</taxon>
        <taxon>Liliopsida</taxon>
        <taxon>Poales</taxon>
        <taxon>Poaceae</taxon>
        <taxon>PACMAD clade</taxon>
        <taxon>Chloridoideae</taxon>
        <taxon>Eragrostideae</taxon>
        <taxon>Eragrostidinae</taxon>
        <taxon>Eragrostis</taxon>
    </lineage>
</organism>
<evidence type="ECO:0000313" key="2">
    <source>
        <dbReference type="EMBL" id="TVU43162.1"/>
    </source>
</evidence>
<evidence type="ECO:0000256" key="1">
    <source>
        <dbReference type="SAM" id="MobiDB-lite"/>
    </source>
</evidence>
<protein>
    <submittedName>
        <fullName evidence="2">Uncharacterized protein</fullName>
    </submittedName>
</protein>
<gene>
    <name evidence="2" type="ORF">EJB05_09607</name>
</gene>